<comment type="caution">
    <text evidence="1">The sequence shown here is derived from an EMBL/GenBank/DDBJ whole genome shotgun (WGS) entry which is preliminary data.</text>
</comment>
<name>A0ABW4DEK3_9BACL</name>
<evidence type="ECO:0000313" key="1">
    <source>
        <dbReference type="EMBL" id="MFD1462477.1"/>
    </source>
</evidence>
<sequence length="26" mass="3256">MIIEWVNRDFHHSPRYMAEQLLEIVK</sequence>
<keyword evidence="2" id="KW-1185">Reference proteome</keyword>
<protein>
    <submittedName>
        <fullName evidence="1">Uncharacterized protein</fullName>
    </submittedName>
</protein>
<dbReference type="EMBL" id="JBHTNZ010000018">
    <property type="protein sequence ID" value="MFD1462477.1"/>
    <property type="molecule type" value="Genomic_DNA"/>
</dbReference>
<dbReference type="Gene3D" id="1.10.357.10">
    <property type="entry name" value="Tetracycline Repressor, domain 2"/>
    <property type="match status" value="1"/>
</dbReference>
<organism evidence="1 2">
    <name type="scientific">Paenibacillus farraposensis</name>
    <dbReference type="NCBI Taxonomy" id="2807095"/>
    <lineage>
        <taxon>Bacteria</taxon>
        <taxon>Bacillati</taxon>
        <taxon>Bacillota</taxon>
        <taxon>Bacilli</taxon>
        <taxon>Bacillales</taxon>
        <taxon>Paenibacillaceae</taxon>
        <taxon>Paenibacillus</taxon>
    </lineage>
</organism>
<proteinExistence type="predicted"/>
<evidence type="ECO:0000313" key="2">
    <source>
        <dbReference type="Proteomes" id="UP001597340"/>
    </source>
</evidence>
<reference evidence="2" key="1">
    <citation type="journal article" date="2019" name="Int. J. Syst. Evol. Microbiol.">
        <title>The Global Catalogue of Microorganisms (GCM) 10K type strain sequencing project: providing services to taxonomists for standard genome sequencing and annotation.</title>
        <authorList>
            <consortium name="The Broad Institute Genomics Platform"/>
            <consortium name="The Broad Institute Genome Sequencing Center for Infectious Disease"/>
            <person name="Wu L."/>
            <person name="Ma J."/>
        </authorList>
    </citation>
    <scope>NUCLEOTIDE SEQUENCE [LARGE SCALE GENOMIC DNA]</scope>
    <source>
        <strain evidence="2">CCM 9147</strain>
    </source>
</reference>
<gene>
    <name evidence="1" type="ORF">ACFQ5D_13900</name>
</gene>
<accession>A0ABW4DEK3</accession>
<dbReference type="Proteomes" id="UP001597340">
    <property type="component" value="Unassembled WGS sequence"/>
</dbReference>